<dbReference type="GO" id="GO:0005737">
    <property type="term" value="C:cytoplasm"/>
    <property type="evidence" value="ECO:0007669"/>
    <property type="project" value="TreeGrafter"/>
</dbReference>
<dbReference type="InterPro" id="IPR028086">
    <property type="entry name" value="FNIP_C_dom"/>
</dbReference>
<name>A0A9N8W5X2_9GLOM</name>
<proteinExistence type="predicted"/>
<feature type="compositionally biased region" description="Low complexity" evidence="1">
    <location>
        <begin position="488"/>
        <end position="509"/>
    </location>
</feature>
<feature type="domain" description="Folliculin-interacting protein C-terminal" evidence="3">
    <location>
        <begin position="517"/>
        <end position="737"/>
    </location>
</feature>
<organism evidence="4 5">
    <name type="scientific">Ambispora leptoticha</name>
    <dbReference type="NCBI Taxonomy" id="144679"/>
    <lineage>
        <taxon>Eukaryota</taxon>
        <taxon>Fungi</taxon>
        <taxon>Fungi incertae sedis</taxon>
        <taxon>Mucoromycota</taxon>
        <taxon>Glomeromycotina</taxon>
        <taxon>Glomeromycetes</taxon>
        <taxon>Archaeosporales</taxon>
        <taxon>Ambisporaceae</taxon>
        <taxon>Ambispora</taxon>
    </lineage>
</organism>
<dbReference type="InterPro" id="IPR026156">
    <property type="entry name" value="FNIP_fam"/>
</dbReference>
<dbReference type="GO" id="GO:0051087">
    <property type="term" value="F:protein-folding chaperone binding"/>
    <property type="evidence" value="ECO:0007669"/>
    <property type="project" value="TreeGrafter"/>
</dbReference>
<reference evidence="4" key="1">
    <citation type="submission" date="2021-06" db="EMBL/GenBank/DDBJ databases">
        <authorList>
            <person name="Kallberg Y."/>
            <person name="Tangrot J."/>
            <person name="Rosling A."/>
        </authorList>
    </citation>
    <scope>NUCLEOTIDE SEQUENCE</scope>
    <source>
        <strain evidence="4">FL130A</strain>
    </source>
</reference>
<evidence type="ECO:0000313" key="5">
    <source>
        <dbReference type="Proteomes" id="UP000789508"/>
    </source>
</evidence>
<evidence type="ECO:0000256" key="1">
    <source>
        <dbReference type="SAM" id="MobiDB-lite"/>
    </source>
</evidence>
<feature type="region of interest" description="Disordered" evidence="1">
    <location>
        <begin position="478"/>
        <end position="509"/>
    </location>
</feature>
<dbReference type="AlphaFoldDB" id="A0A9N8W5X2"/>
<dbReference type="PRINTS" id="PR02073">
    <property type="entry name" value="FOLLICULNIP1"/>
</dbReference>
<feature type="domain" description="Folliculin-interacting protein N-terminal" evidence="2">
    <location>
        <begin position="129"/>
        <end position="229"/>
    </location>
</feature>
<feature type="compositionally biased region" description="Low complexity" evidence="1">
    <location>
        <begin position="429"/>
        <end position="439"/>
    </location>
</feature>
<sequence>MLQKLFRTKSVVKDVEDAKHTQALLKAEPWSSPAFNPSQIRVILCQDTGDKTKLTLFDSAYSLGPSSPEERTVGFSSSWSGVGFLSGGFLTSSSSSNQSPSVSSKTRAINIASNANTIHHPINSASISNQNSHHHSNHHTHHPHSNHNHHGDSNNFIEGKRRSFDSNSNANNKSSVRTLPPSLNRNNNMLVMQRKASHNIDLIGEMMFGAVPLSYKGMTTKIHYMKSPKPQILLTKLFSINTNDLEHYSPARQPYSESSDDESLRLPIYSSPPSIFHPGPPILGLRTSGISISSTTSSLSTSPRNTFTNRRIRRFSQTSMENGVFNPTPLPGSLSRTDSANLEAYITLYYVRCGSRDKLGRQRTPRGVSILTFRITGKQTTSTSTKKLNNVVGSKSSSETLCANTSGYQSITAAQNGDSQEKSEFSRKSISTINTSSSNVSPIENKTSAKTHINHNSSINSQAVDLCMDQFMDVPMPKSQVSATIPDSSSSLHTKQSSTNGNKSTKTTTTTAKPYSYRADELYVKSYGRSLMVGLCDSYMSDFVLMGLPRFDFQDLLETDLKDSVQQFSLPDEPVTRSFCILGNLNNLNCTVLGYEAYNHPNHHPNSTVPNQSSSSTRRVSIEGDQIRDGPMICHRPQMSNYVYTLLRECKNLFVKMNMPADSASIYICLDYLEDQLRILYLKSLMYKKLLLNIRTASKTPQIYQVPSTKDTQPIDLCSILGLHESDMALVDAISSTF</sequence>
<protein>
    <submittedName>
        <fullName evidence="4">481_t:CDS:1</fullName>
    </submittedName>
</protein>
<dbReference type="EMBL" id="CAJVPS010000271">
    <property type="protein sequence ID" value="CAG8472074.1"/>
    <property type="molecule type" value="Genomic_DNA"/>
</dbReference>
<comment type="caution">
    <text evidence="4">The sequence shown here is derived from an EMBL/GenBank/DDBJ whole genome shotgun (WGS) entry which is preliminary data.</text>
</comment>
<dbReference type="PANTHER" id="PTHR21634:SF9">
    <property type="entry name" value="RE13835P"/>
    <property type="match status" value="1"/>
</dbReference>
<feature type="compositionally biased region" description="Polar residues" evidence="1">
    <location>
        <begin position="165"/>
        <end position="187"/>
    </location>
</feature>
<accession>A0A9N8W5X2</accession>
<evidence type="ECO:0000259" key="3">
    <source>
        <dbReference type="Pfam" id="PF14638"/>
    </source>
</evidence>
<dbReference type="GO" id="GO:0042030">
    <property type="term" value="F:ATPase inhibitor activity"/>
    <property type="evidence" value="ECO:0007669"/>
    <property type="project" value="TreeGrafter"/>
</dbReference>
<gene>
    <name evidence="4" type="ORF">ALEPTO_LOCUS2062</name>
</gene>
<dbReference type="Proteomes" id="UP000789508">
    <property type="component" value="Unassembled WGS sequence"/>
</dbReference>
<feature type="region of interest" description="Disordered" evidence="1">
    <location>
        <begin position="413"/>
        <end position="443"/>
    </location>
</feature>
<dbReference type="OrthoDB" id="10051712at2759"/>
<dbReference type="InterPro" id="IPR028084">
    <property type="entry name" value="FNIP_N_dom"/>
</dbReference>
<dbReference type="Pfam" id="PF14636">
    <property type="entry name" value="FNIP_N"/>
    <property type="match status" value="1"/>
</dbReference>
<dbReference type="PANTHER" id="PTHR21634">
    <property type="entry name" value="RE13835P"/>
    <property type="match status" value="1"/>
</dbReference>
<dbReference type="Pfam" id="PF14638">
    <property type="entry name" value="FNIP_C"/>
    <property type="match status" value="1"/>
</dbReference>
<evidence type="ECO:0000313" key="4">
    <source>
        <dbReference type="EMBL" id="CAG8472074.1"/>
    </source>
</evidence>
<feature type="region of interest" description="Disordered" evidence="1">
    <location>
        <begin position="122"/>
        <end position="187"/>
    </location>
</feature>
<evidence type="ECO:0000259" key="2">
    <source>
        <dbReference type="Pfam" id="PF14636"/>
    </source>
</evidence>
<keyword evidence="5" id="KW-1185">Reference proteome</keyword>
<feature type="compositionally biased region" description="Basic residues" evidence="1">
    <location>
        <begin position="132"/>
        <end position="148"/>
    </location>
</feature>